<accession>A0A160MEC6</accession>
<proteinExistence type="predicted"/>
<evidence type="ECO:0000313" key="2">
    <source>
        <dbReference type="Proteomes" id="UP000077856"/>
    </source>
</evidence>
<name>A0A160MEC6_9BACI</name>
<protein>
    <submittedName>
        <fullName evidence="1">Uncharacterized protein</fullName>
    </submittedName>
</protein>
<gene>
    <name evidence="1" type="ORF">A361_20775</name>
</gene>
<dbReference type="Proteomes" id="UP000077856">
    <property type="component" value="Chromosome"/>
</dbReference>
<dbReference type="KEGG" id="bon:A361_20775"/>
<organism evidence="1 2">
    <name type="scientific">Cytobacillus oceanisediminis 2691</name>
    <dbReference type="NCBI Taxonomy" id="1196031"/>
    <lineage>
        <taxon>Bacteria</taxon>
        <taxon>Bacillati</taxon>
        <taxon>Bacillota</taxon>
        <taxon>Bacilli</taxon>
        <taxon>Bacillales</taxon>
        <taxon>Bacillaceae</taxon>
        <taxon>Cytobacillus</taxon>
    </lineage>
</organism>
<dbReference type="eggNOG" id="ENOG5033IVQ">
    <property type="taxonomic scope" value="Bacteria"/>
</dbReference>
<evidence type="ECO:0000313" key="1">
    <source>
        <dbReference type="EMBL" id="AND41492.1"/>
    </source>
</evidence>
<dbReference type="EMBL" id="CP015506">
    <property type="protein sequence ID" value="AND41492.1"/>
    <property type="molecule type" value="Genomic_DNA"/>
</dbReference>
<reference evidence="1 2" key="1">
    <citation type="submission" date="2016-04" db="EMBL/GenBank/DDBJ databases">
        <title>Complete genome sequence of Bacillus oceanisediminis strain 2691.</title>
        <authorList>
            <person name="Jeong H."/>
            <person name="Kim H.J."/>
            <person name="Lee D.-W."/>
        </authorList>
    </citation>
    <scope>NUCLEOTIDE SEQUENCE [LARGE SCALE GENOMIC DNA]</scope>
    <source>
        <strain evidence="1 2">2691</strain>
    </source>
</reference>
<sequence>MIKKLLLGASSFLLFSFFLTPINTYALTFDNLPIKQTSKQWEVRIGEAGQGKGMVKPVKGKFQTYSLEVENIGKDVFSVEINLFRNEPNSKTKFSLHSCPHGWDCNNDNYERAISLARTLNTNGNFFRHSNFLLAEKATELEVEIVWTQGKDGRRLKETFTFTD</sequence>
<dbReference type="RefSeq" id="WP_019380416.1">
    <property type="nucleotide sequence ID" value="NZ_CP015506.1"/>
</dbReference>
<dbReference type="AlphaFoldDB" id="A0A160MEC6"/>